<dbReference type="AlphaFoldDB" id="A0A067PTB8"/>
<evidence type="ECO:0000313" key="4">
    <source>
        <dbReference type="Proteomes" id="UP000027265"/>
    </source>
</evidence>
<organism evidence="3 4">
    <name type="scientific">Jaapia argillacea MUCL 33604</name>
    <dbReference type="NCBI Taxonomy" id="933084"/>
    <lineage>
        <taxon>Eukaryota</taxon>
        <taxon>Fungi</taxon>
        <taxon>Dikarya</taxon>
        <taxon>Basidiomycota</taxon>
        <taxon>Agaricomycotina</taxon>
        <taxon>Agaricomycetes</taxon>
        <taxon>Agaricomycetidae</taxon>
        <taxon>Jaapiales</taxon>
        <taxon>Jaapiaceae</taxon>
        <taxon>Jaapia</taxon>
    </lineage>
</organism>
<dbReference type="EMBL" id="KL197718">
    <property type="protein sequence ID" value="KDQ58063.1"/>
    <property type="molecule type" value="Genomic_DNA"/>
</dbReference>
<evidence type="ECO:0000256" key="1">
    <source>
        <dbReference type="SAM" id="MobiDB-lite"/>
    </source>
</evidence>
<dbReference type="HOGENOM" id="CLU_103024_1_0_1"/>
<evidence type="ECO:0000313" key="3">
    <source>
        <dbReference type="EMBL" id="KDQ58063.1"/>
    </source>
</evidence>
<dbReference type="Proteomes" id="UP000027265">
    <property type="component" value="Unassembled WGS sequence"/>
</dbReference>
<feature type="compositionally biased region" description="Low complexity" evidence="1">
    <location>
        <begin position="12"/>
        <end position="29"/>
    </location>
</feature>
<dbReference type="STRING" id="933084.A0A067PTB8"/>
<dbReference type="InParanoid" id="A0A067PTB8"/>
<dbReference type="OrthoDB" id="3199651at2759"/>
<reference evidence="4" key="1">
    <citation type="journal article" date="2014" name="Proc. Natl. Acad. Sci. U.S.A.">
        <title>Extensive sampling of basidiomycete genomes demonstrates inadequacy of the white-rot/brown-rot paradigm for wood decay fungi.</title>
        <authorList>
            <person name="Riley R."/>
            <person name="Salamov A.A."/>
            <person name="Brown D.W."/>
            <person name="Nagy L.G."/>
            <person name="Floudas D."/>
            <person name="Held B.W."/>
            <person name="Levasseur A."/>
            <person name="Lombard V."/>
            <person name="Morin E."/>
            <person name="Otillar R."/>
            <person name="Lindquist E.A."/>
            <person name="Sun H."/>
            <person name="LaButti K.M."/>
            <person name="Schmutz J."/>
            <person name="Jabbour D."/>
            <person name="Luo H."/>
            <person name="Baker S.E."/>
            <person name="Pisabarro A.G."/>
            <person name="Walton J.D."/>
            <person name="Blanchette R.A."/>
            <person name="Henrissat B."/>
            <person name="Martin F."/>
            <person name="Cullen D."/>
            <person name="Hibbett D.S."/>
            <person name="Grigoriev I.V."/>
        </authorList>
    </citation>
    <scope>NUCLEOTIDE SEQUENCE [LARGE SCALE GENOMIC DNA]</scope>
    <source>
        <strain evidence="4">MUCL 33604</strain>
    </source>
</reference>
<accession>A0A067PTB8</accession>
<evidence type="ECO:0000256" key="2">
    <source>
        <dbReference type="SAM" id="Phobius"/>
    </source>
</evidence>
<keyword evidence="2" id="KW-1133">Transmembrane helix</keyword>
<keyword evidence="2" id="KW-0472">Membrane</keyword>
<feature type="region of interest" description="Disordered" evidence="1">
    <location>
        <begin position="1"/>
        <end position="45"/>
    </location>
</feature>
<sequence length="212" mass="22072">MSTRKRTNRADASPSPSAVSSTSHVQSSSDLPPPRERRGMKKVRPPGSNIRLENFIYIMALIALAVVGFYSWRIWSLKAEVGGWWNLALGRRPPAGNAHGGGGYDAGNAGKWTKSGGSSVEVESRIEELAKALGMPSKELASAIAGAVRDYVPPATLSSISAQARKTNGAGSPVVDELLGEHSGGDEQGVAGGVAETLGKVVGLDEPPEPGM</sequence>
<gene>
    <name evidence="3" type="ORF">JAAARDRAFT_206791</name>
</gene>
<proteinExistence type="predicted"/>
<protein>
    <submittedName>
        <fullName evidence="3">Uncharacterized protein</fullName>
    </submittedName>
</protein>
<keyword evidence="4" id="KW-1185">Reference proteome</keyword>
<name>A0A067PTB8_9AGAM</name>
<feature type="transmembrane region" description="Helical" evidence="2">
    <location>
        <begin position="54"/>
        <end position="72"/>
    </location>
</feature>
<keyword evidence="2" id="KW-0812">Transmembrane</keyword>